<dbReference type="Gene3D" id="3.30.40.10">
    <property type="entry name" value="Zinc/RING finger domain, C3HC4 (zinc finger)"/>
    <property type="match status" value="1"/>
</dbReference>
<evidence type="ECO:0000256" key="10">
    <source>
        <dbReference type="ARBA" id="ARBA00022771"/>
    </source>
</evidence>
<evidence type="ECO:0000256" key="4">
    <source>
        <dbReference type="ARBA" id="ARBA00009506"/>
    </source>
</evidence>
<feature type="domain" description="RING-type" evidence="21">
    <location>
        <begin position="36"/>
        <end position="77"/>
    </location>
</feature>
<dbReference type="GO" id="GO:0008270">
    <property type="term" value="F:zinc ion binding"/>
    <property type="evidence" value="ECO:0007669"/>
    <property type="project" value="UniProtKB-KW"/>
</dbReference>
<name>A0A8H6Y8S9_9AGAR</name>
<dbReference type="PANTHER" id="PTHR14134:SF2">
    <property type="entry name" value="E3 UBIQUITIN-PROTEIN LIGASE RAD18"/>
    <property type="match status" value="1"/>
</dbReference>
<dbReference type="GO" id="GO:0003697">
    <property type="term" value="F:single-stranded DNA binding"/>
    <property type="evidence" value="ECO:0007669"/>
    <property type="project" value="InterPro"/>
</dbReference>
<evidence type="ECO:0000259" key="22">
    <source>
        <dbReference type="PROSITE" id="PS50800"/>
    </source>
</evidence>
<dbReference type="GO" id="GO:0006301">
    <property type="term" value="P:DNA damage tolerance"/>
    <property type="evidence" value="ECO:0007669"/>
    <property type="project" value="InterPro"/>
</dbReference>
<keyword evidence="10 19" id="KW-0863">Zinc-finger</keyword>
<dbReference type="PROSITE" id="PS50800">
    <property type="entry name" value="SAP"/>
    <property type="match status" value="1"/>
</dbReference>
<evidence type="ECO:0000256" key="16">
    <source>
        <dbReference type="ARBA" id="ARBA00031783"/>
    </source>
</evidence>
<feature type="compositionally biased region" description="Low complexity" evidence="20">
    <location>
        <begin position="347"/>
        <end position="357"/>
    </location>
</feature>
<reference evidence="23" key="1">
    <citation type="submission" date="2020-05" db="EMBL/GenBank/DDBJ databases">
        <title>Mycena genomes resolve the evolution of fungal bioluminescence.</title>
        <authorList>
            <person name="Tsai I.J."/>
        </authorList>
    </citation>
    <scope>NUCLEOTIDE SEQUENCE</scope>
    <source>
        <strain evidence="23">CCC161011</strain>
    </source>
</reference>
<proteinExistence type="inferred from homology"/>
<dbReference type="GO" id="GO:0006513">
    <property type="term" value="P:protein monoubiquitination"/>
    <property type="evidence" value="ECO:0007669"/>
    <property type="project" value="InterPro"/>
</dbReference>
<feature type="domain" description="SAP" evidence="22">
    <location>
        <begin position="235"/>
        <end position="269"/>
    </location>
</feature>
<keyword evidence="11" id="KW-0833">Ubl conjugation pathway</keyword>
<dbReference type="EC" id="2.3.2.27" evidence="5"/>
<evidence type="ECO:0000256" key="1">
    <source>
        <dbReference type="ARBA" id="ARBA00000900"/>
    </source>
</evidence>
<evidence type="ECO:0000256" key="8">
    <source>
        <dbReference type="ARBA" id="ARBA00022723"/>
    </source>
</evidence>
<dbReference type="SUPFAM" id="SSF57850">
    <property type="entry name" value="RING/U-box"/>
    <property type="match status" value="1"/>
</dbReference>
<comment type="subcellular location">
    <subcellularLocation>
        <location evidence="2">Nucleus</location>
    </subcellularLocation>
</comment>
<protein>
    <recommendedName>
        <fullName evidence="6">Postreplication repair E3 ubiquitin-protein ligase RAD18</fullName>
        <ecNumber evidence="5">2.3.2.27</ecNumber>
    </recommendedName>
    <alternativeName>
        <fullName evidence="17">Postreplication repair E3 ubiquitin-protein ligase rad18</fullName>
    </alternativeName>
    <alternativeName>
        <fullName evidence="16 18">RING-type E3 ubiquitin transferase RAD18</fullName>
    </alternativeName>
</protein>
<accession>A0A8H6Y8S9</accession>
<dbReference type="AlphaFoldDB" id="A0A8H6Y8S9"/>
<keyword evidence="24" id="KW-1185">Reference proteome</keyword>
<gene>
    <name evidence="23" type="ORF">MVEN_01052400</name>
</gene>
<dbReference type="InterPro" id="IPR039577">
    <property type="entry name" value="Rad18"/>
</dbReference>
<keyword evidence="8" id="KW-0479">Metal-binding</keyword>
<dbReference type="Pfam" id="PF15227">
    <property type="entry name" value="zf-C3HC4_4"/>
    <property type="match status" value="1"/>
</dbReference>
<evidence type="ECO:0000259" key="21">
    <source>
        <dbReference type="PROSITE" id="PS50089"/>
    </source>
</evidence>
<keyword evidence="12" id="KW-0862">Zinc</keyword>
<evidence type="ECO:0000256" key="7">
    <source>
        <dbReference type="ARBA" id="ARBA00022679"/>
    </source>
</evidence>
<evidence type="ECO:0000256" key="20">
    <source>
        <dbReference type="SAM" id="MobiDB-lite"/>
    </source>
</evidence>
<feature type="compositionally biased region" description="Basic and acidic residues" evidence="20">
    <location>
        <begin position="216"/>
        <end position="233"/>
    </location>
</feature>
<keyword evidence="15" id="KW-0539">Nucleus</keyword>
<feature type="region of interest" description="Disordered" evidence="20">
    <location>
        <begin position="112"/>
        <end position="164"/>
    </location>
</feature>
<dbReference type="SMART" id="SM00513">
    <property type="entry name" value="SAP"/>
    <property type="match status" value="1"/>
</dbReference>
<keyword evidence="13" id="KW-0238">DNA-binding</keyword>
<keyword evidence="9" id="KW-0227">DNA damage</keyword>
<evidence type="ECO:0000256" key="5">
    <source>
        <dbReference type="ARBA" id="ARBA00012483"/>
    </source>
</evidence>
<evidence type="ECO:0000256" key="15">
    <source>
        <dbReference type="ARBA" id="ARBA00023242"/>
    </source>
</evidence>
<organism evidence="23 24">
    <name type="scientific">Mycena venus</name>
    <dbReference type="NCBI Taxonomy" id="2733690"/>
    <lineage>
        <taxon>Eukaryota</taxon>
        <taxon>Fungi</taxon>
        <taxon>Dikarya</taxon>
        <taxon>Basidiomycota</taxon>
        <taxon>Agaricomycotina</taxon>
        <taxon>Agaricomycetes</taxon>
        <taxon>Agaricomycetidae</taxon>
        <taxon>Agaricales</taxon>
        <taxon>Marasmiineae</taxon>
        <taxon>Mycenaceae</taxon>
        <taxon>Mycena</taxon>
    </lineage>
</organism>
<evidence type="ECO:0000256" key="14">
    <source>
        <dbReference type="ARBA" id="ARBA00023204"/>
    </source>
</evidence>
<sequence>MNSSKLSTLLALDLEDPTDFPKKASSLRDLDTAVRCPICSDYFNGPVSLLCGHCFCSMCIRGVISDPSSKSQCPTCRQNMTESQLRPNPGIEDVVAAWRFARPYILSLAKQEEEPVTAEPAKKKRKLDPSCVAGPSRTSSTESKSDLEILSSAAPQDDVPKPDTIVDCPLCKQSMKYKELNRHMDNNCATVSPRPLAPTSKSQKTLWSDIMQPKSKGKEKDRGSSDEDHLPKTAYDTLKDRQLKDKLVDLGLPTTGDRTLWIARHQRWTIQWNANLDKSAPNRQSKAELLKELKKWEEERKVKRKKATVDESYLKTHNSDFKKLVDAARPKSKGSVAAGTNKLDVVPASSPASSAVPLNSESDIIVVDSDGEKDDL</sequence>
<comment type="pathway">
    <text evidence="3">Protein modification; protein ubiquitination.</text>
</comment>
<keyword evidence="7" id="KW-0808">Transferase</keyword>
<dbReference type="PROSITE" id="PS50089">
    <property type="entry name" value="ZF_RING_2"/>
    <property type="match status" value="1"/>
</dbReference>
<dbReference type="SMART" id="SM00184">
    <property type="entry name" value="RING"/>
    <property type="match status" value="1"/>
</dbReference>
<comment type="catalytic activity">
    <reaction evidence="1">
        <text>S-ubiquitinyl-[E2 ubiquitin-conjugating enzyme]-L-cysteine + [acceptor protein]-L-lysine = [E2 ubiquitin-conjugating enzyme]-L-cysteine + N(6)-ubiquitinyl-[acceptor protein]-L-lysine.</text>
        <dbReference type="EC" id="2.3.2.27"/>
    </reaction>
</comment>
<dbReference type="Proteomes" id="UP000620124">
    <property type="component" value="Unassembled WGS sequence"/>
</dbReference>
<feature type="region of interest" description="Disordered" evidence="20">
    <location>
        <begin position="347"/>
        <end position="376"/>
    </location>
</feature>
<dbReference type="OrthoDB" id="9049620at2759"/>
<evidence type="ECO:0000256" key="3">
    <source>
        <dbReference type="ARBA" id="ARBA00004906"/>
    </source>
</evidence>
<evidence type="ECO:0000256" key="17">
    <source>
        <dbReference type="ARBA" id="ARBA00074353"/>
    </source>
</evidence>
<evidence type="ECO:0000256" key="6">
    <source>
        <dbReference type="ARBA" id="ARBA00015551"/>
    </source>
</evidence>
<evidence type="ECO:0000256" key="11">
    <source>
        <dbReference type="ARBA" id="ARBA00022786"/>
    </source>
</evidence>
<comment type="caution">
    <text evidence="23">The sequence shown here is derived from an EMBL/GenBank/DDBJ whole genome shotgun (WGS) entry which is preliminary data.</text>
</comment>
<evidence type="ECO:0000256" key="2">
    <source>
        <dbReference type="ARBA" id="ARBA00004123"/>
    </source>
</evidence>
<evidence type="ECO:0000256" key="19">
    <source>
        <dbReference type="PROSITE-ProRule" id="PRU00175"/>
    </source>
</evidence>
<evidence type="ECO:0000256" key="18">
    <source>
        <dbReference type="ARBA" id="ARBA00082369"/>
    </source>
</evidence>
<dbReference type="PANTHER" id="PTHR14134">
    <property type="entry name" value="E3 UBIQUITIN-PROTEIN LIGASE RAD18"/>
    <property type="match status" value="1"/>
</dbReference>
<evidence type="ECO:0000313" key="23">
    <source>
        <dbReference type="EMBL" id="KAF7353675.1"/>
    </source>
</evidence>
<evidence type="ECO:0000256" key="9">
    <source>
        <dbReference type="ARBA" id="ARBA00022763"/>
    </source>
</evidence>
<dbReference type="GO" id="GO:0097505">
    <property type="term" value="C:Rad6-Rad18 complex"/>
    <property type="evidence" value="ECO:0007669"/>
    <property type="project" value="TreeGrafter"/>
</dbReference>
<dbReference type="GO" id="GO:0006281">
    <property type="term" value="P:DNA repair"/>
    <property type="evidence" value="ECO:0007669"/>
    <property type="project" value="UniProtKB-KW"/>
</dbReference>
<keyword evidence="14" id="KW-0234">DNA repair</keyword>
<comment type="similarity">
    <text evidence="4">Belongs to the RAD18 family.</text>
</comment>
<feature type="region of interest" description="Disordered" evidence="20">
    <location>
        <begin position="187"/>
        <end position="233"/>
    </location>
</feature>
<dbReference type="InterPro" id="IPR013083">
    <property type="entry name" value="Znf_RING/FYVE/PHD"/>
</dbReference>
<evidence type="ECO:0000313" key="24">
    <source>
        <dbReference type="Proteomes" id="UP000620124"/>
    </source>
</evidence>
<dbReference type="InterPro" id="IPR003034">
    <property type="entry name" value="SAP_dom"/>
</dbReference>
<dbReference type="FunFam" id="3.30.40.10:FF:000172">
    <property type="entry name" value="E3 ubiquitin-protein ligase RAD18"/>
    <property type="match status" value="1"/>
</dbReference>
<evidence type="ECO:0000256" key="13">
    <source>
        <dbReference type="ARBA" id="ARBA00023125"/>
    </source>
</evidence>
<dbReference type="EMBL" id="JACAZI010000008">
    <property type="protein sequence ID" value="KAF7353675.1"/>
    <property type="molecule type" value="Genomic_DNA"/>
</dbReference>
<dbReference type="PROSITE" id="PS00518">
    <property type="entry name" value="ZF_RING_1"/>
    <property type="match status" value="1"/>
</dbReference>
<evidence type="ECO:0000256" key="12">
    <source>
        <dbReference type="ARBA" id="ARBA00022833"/>
    </source>
</evidence>
<dbReference type="InterPro" id="IPR017907">
    <property type="entry name" value="Znf_RING_CS"/>
</dbReference>
<dbReference type="GO" id="GO:0005634">
    <property type="term" value="C:nucleus"/>
    <property type="evidence" value="ECO:0007669"/>
    <property type="project" value="UniProtKB-SubCell"/>
</dbReference>
<dbReference type="GO" id="GO:0061630">
    <property type="term" value="F:ubiquitin protein ligase activity"/>
    <property type="evidence" value="ECO:0007669"/>
    <property type="project" value="UniProtKB-EC"/>
</dbReference>
<dbReference type="InterPro" id="IPR001841">
    <property type="entry name" value="Znf_RING"/>
</dbReference>